<keyword evidence="2" id="KW-1185">Reference proteome</keyword>
<gene>
    <name evidence="1" type="ORF">JY651_44560</name>
</gene>
<dbReference type="EMBL" id="CP071090">
    <property type="protein sequence ID" value="QSQ28527.1"/>
    <property type="molecule type" value="Genomic_DNA"/>
</dbReference>
<name>A0ABX7PDQ0_9BACT</name>
<sequence length="91" mass="10529">MKKHPANLEACGLTESDARIFVPAPMLKGAVPDDEPDENDEEGTPEWKQLCIDLYVACQEHRWKGSCNDCLRYCEGQRGKWPYEKCNRQER</sequence>
<proteinExistence type="predicted"/>
<accession>A0ABX7PDQ0</accession>
<organism evidence="1 2">
    <name type="scientific">Pyxidicoccus parkwayensis</name>
    <dbReference type="NCBI Taxonomy" id="2813578"/>
    <lineage>
        <taxon>Bacteria</taxon>
        <taxon>Pseudomonadati</taxon>
        <taxon>Myxococcota</taxon>
        <taxon>Myxococcia</taxon>
        <taxon>Myxococcales</taxon>
        <taxon>Cystobacterineae</taxon>
        <taxon>Myxococcaceae</taxon>
        <taxon>Pyxidicoccus</taxon>
    </lineage>
</organism>
<evidence type="ECO:0000313" key="1">
    <source>
        <dbReference type="EMBL" id="QSQ28527.1"/>
    </source>
</evidence>
<protein>
    <submittedName>
        <fullName evidence="1">Uncharacterized protein</fullName>
    </submittedName>
</protein>
<reference evidence="1 2" key="1">
    <citation type="submission" date="2021-02" db="EMBL/GenBank/DDBJ databases">
        <title>De Novo genome assembly of isolated myxobacteria.</title>
        <authorList>
            <person name="Stevens D.C."/>
        </authorList>
    </citation>
    <scope>NUCLEOTIDE SEQUENCE [LARGE SCALE GENOMIC DNA]</scope>
    <source>
        <strain evidence="2">SCPEA02</strain>
    </source>
</reference>
<dbReference type="Proteomes" id="UP000662747">
    <property type="component" value="Chromosome"/>
</dbReference>
<evidence type="ECO:0000313" key="2">
    <source>
        <dbReference type="Proteomes" id="UP000662747"/>
    </source>
</evidence>